<comment type="subunit">
    <text evidence="1">Component of the NuA4 histone acetyltransferase complex.</text>
</comment>
<accession>A0A366RFE2</accession>
<feature type="region of interest" description="Disordered" evidence="3">
    <location>
        <begin position="970"/>
        <end position="1015"/>
    </location>
</feature>
<evidence type="ECO:0000313" key="5">
    <source>
        <dbReference type="Proteomes" id="UP000253153"/>
    </source>
</evidence>
<evidence type="ECO:0000256" key="3">
    <source>
        <dbReference type="SAM" id="MobiDB-lite"/>
    </source>
</evidence>
<feature type="region of interest" description="Disordered" evidence="3">
    <location>
        <begin position="622"/>
        <end position="661"/>
    </location>
</feature>
<keyword evidence="5" id="KW-1185">Reference proteome</keyword>
<evidence type="ECO:0000313" key="4">
    <source>
        <dbReference type="EMBL" id="RBR15096.1"/>
    </source>
</evidence>
<keyword evidence="2" id="KW-0175">Coiled coil</keyword>
<dbReference type="CDD" id="cd00024">
    <property type="entry name" value="CD_CSD"/>
    <property type="match status" value="1"/>
</dbReference>
<evidence type="ECO:0000256" key="1">
    <source>
        <dbReference type="ARBA" id="ARBA00011353"/>
    </source>
</evidence>
<name>A0A366RFE2_9HYPO</name>
<dbReference type="EMBL" id="QKXC01000158">
    <property type="protein sequence ID" value="RBR15096.1"/>
    <property type="molecule type" value="Genomic_DNA"/>
</dbReference>
<feature type="compositionally biased region" description="Low complexity" evidence="3">
    <location>
        <begin position="784"/>
        <end position="794"/>
    </location>
</feature>
<feature type="compositionally biased region" description="Polar residues" evidence="3">
    <location>
        <begin position="501"/>
        <end position="547"/>
    </location>
</feature>
<dbReference type="SUPFAM" id="SSF54160">
    <property type="entry name" value="Chromo domain-like"/>
    <property type="match status" value="1"/>
</dbReference>
<feature type="compositionally biased region" description="Basic and acidic residues" evidence="3">
    <location>
        <begin position="394"/>
        <end position="411"/>
    </location>
</feature>
<feature type="compositionally biased region" description="Polar residues" evidence="3">
    <location>
        <begin position="984"/>
        <end position="993"/>
    </location>
</feature>
<evidence type="ECO:0000256" key="2">
    <source>
        <dbReference type="SAM" id="Coils"/>
    </source>
</evidence>
<feature type="region of interest" description="Disordered" evidence="3">
    <location>
        <begin position="689"/>
        <end position="820"/>
    </location>
</feature>
<feature type="compositionally biased region" description="Basic residues" evidence="3">
    <location>
        <begin position="1"/>
        <end position="25"/>
    </location>
</feature>
<dbReference type="Proteomes" id="UP000253153">
    <property type="component" value="Unassembled WGS sequence"/>
</dbReference>
<sequence length="1649" mass="181645">MVKTRKTNPSKQTRKRSSLNRKSKRKRDEEDSEADYVEPSSARKRRKPGTPQRSPQSPVPARNPDQVSGEIEDSDRDEDTVLERDWYLVRAVIDERFEEGSDGETKHQYLVDWLPSHQKTYPPTWELAENLNDDALKDWEQVKDKKKRVELQREAKRQDRRSRRGLRSLTPRAAKAEPVDFDEKQKPWTFDEPLQNHSPSDSLGQRMRTRNSRRAEAETTLSEEPVPSFISSSSVDAESVGLDEPSALPVQRVAVVLRKSDNFDPSEYQSVYTSSQRISDLEDDDQRLAFASHLSQDTIPDSQDLSGQWDSRNPQSQASVQESDNPGNPVDQLPVTPGHPKTGEQEEDIARSEINSPSRSDRGQRELDTSQVDRDLELDDSEIEYSIRSQLLEDSQHFHHDDSNHDHRLCEDTESSLGPGELSHDHVDTNIIPPSSEDQSFETANSQTSQELSNSRDSYIPSVQLTQDNTSTNRPSGSGQQVVDFPAFEANFRPLSERNTHSTQRNGLEGSASSYHSSAGDQDSNIDQSQRSGINISSRPSISQGQVGTFDPKPSQRSPSPPEDAAQLEAQLSSSSGISRVIPDSQECSGLSAESHHNAFQTLPASKKAQSTPFASQVEVVPDSATTGSDIPSRQPDQSRLASLTREDTLNDSLPTDQGVDRVQRTATAALQQSFTPDNIRNTPIFLTQPQDLHDSPVVSSSLSELESTGAAKTVFGPASTQYRPHEPEDQDLVEPQAAQPQPQTSTSQLGGHAISQETEFGIGSQSVQDKPRVNCGTERCSNQPSQTASASEPPSEPLRPPLEFQEMERSHSRPRSSAADELRSFVDFGADSILAPAGEEESLDVSSYDAPNEHQPMNSTGTAGLDVVVSSPEAIIQTQPAYSVDPWKPEALGNTPEAPAPSISPASIMANPHRSTADDMRELLSRAFSSTGDSVTRSLMSQEPDDIIPPGTISPAAISRAADPLEPTRTLNLTNRGAVPSEVDSSGPSITMGQIPAEEGSDTSSQSSEREDHTQHIITLPMQASKRPYYGAIIKDYKAEIQAFSGLFTGDSGEQPDELLVQKIHDLFGKLFNICDFPPDVIGTSLESEPSADIAKFCCDSNPKFNFLFELMTALDEKDKEILIVVRNQELMRLIFAITKLAEIECSAESIGQHTTFPSATRVTLALWDEDFNPFSFDVVIGYDYLYIRSHVHKQLTSGTGRKSPVVLLMVTTYSAEHVSLVPLKDASPLEELNAMLACTVSAGHYLEDPERDYSEPHEVAEIFARYLNGVTDTSNWEPQGIPDDVLDIFASPMSQNQLLFAVESLPGNGLKRKFSDGDEVADAKRTRTLALRDPLAGSNNPPMSLATRQWLDGALLRGEANNRAATTTVLVAVLDSLREQADEYKRKVSLAGEVEIELKSHINRLDKENKDYRKMSSKIGQSNRAAIEDRTVFEKKKIEAEAAAQSAKVAAQKEGEKYKQQIKELESTISRLKETPGAAEREDAFATAQKQLRTTEDKLKSALADVDFMRSRYQDVDSKASQLSNEVNVLRTQNGQLQQKASTNLVAAQAQQASNERQAMSQQIASLRAQLQQKDTELAAAHQKINSFGRNTRGGSMPRSPRVAATGVSPRPSRAYAGSASRGTSPSGPGTQFMSHQNQSTRWNSLQ</sequence>
<dbReference type="Gene3D" id="2.40.50.40">
    <property type="match status" value="1"/>
</dbReference>
<feature type="compositionally biased region" description="Basic and acidic residues" evidence="3">
    <location>
        <begin position="359"/>
        <end position="375"/>
    </location>
</feature>
<feature type="compositionally biased region" description="Basic and acidic residues" evidence="3">
    <location>
        <begin position="341"/>
        <end position="351"/>
    </location>
</feature>
<proteinExistence type="predicted"/>
<feature type="compositionally biased region" description="Low complexity" evidence="3">
    <location>
        <begin position="698"/>
        <end position="708"/>
    </location>
</feature>
<comment type="caution">
    <text evidence="4">The sequence shown here is derived from an EMBL/GenBank/DDBJ whole genome shotgun (WGS) entry which is preliminary data.</text>
</comment>
<organism evidence="4 5">
    <name type="scientific">Fusarium coffeatum</name>
    <dbReference type="NCBI Taxonomy" id="231269"/>
    <lineage>
        <taxon>Eukaryota</taxon>
        <taxon>Fungi</taxon>
        <taxon>Dikarya</taxon>
        <taxon>Ascomycota</taxon>
        <taxon>Pezizomycotina</taxon>
        <taxon>Sordariomycetes</taxon>
        <taxon>Hypocreomycetidae</taxon>
        <taxon>Hypocreales</taxon>
        <taxon>Nectriaceae</taxon>
        <taxon>Fusarium</taxon>
        <taxon>Fusarium incarnatum-equiseti species complex</taxon>
    </lineage>
</organism>
<dbReference type="Gene3D" id="3.40.50.12360">
    <property type="match status" value="1"/>
</dbReference>
<gene>
    <name evidence="4" type="ORF">FIESC28_07412</name>
</gene>
<feature type="compositionally biased region" description="Basic and acidic residues" evidence="3">
    <location>
        <begin position="174"/>
        <end position="186"/>
    </location>
</feature>
<feature type="region of interest" description="Disordered" evidence="3">
    <location>
        <begin position="1588"/>
        <end position="1649"/>
    </location>
</feature>
<feature type="compositionally biased region" description="Polar residues" evidence="3">
    <location>
        <begin position="293"/>
        <end position="326"/>
    </location>
</feature>
<dbReference type="InterPro" id="IPR016197">
    <property type="entry name" value="Chromo-like_dom_sf"/>
</dbReference>
<feature type="compositionally biased region" description="Polar residues" evidence="3">
    <location>
        <begin position="432"/>
        <end position="481"/>
    </location>
</feature>
<dbReference type="InterPro" id="IPR038609">
    <property type="entry name" value="HDA1_su2/3_sf"/>
</dbReference>
<dbReference type="GeneID" id="41996848"/>
<reference evidence="4 5" key="1">
    <citation type="submission" date="2018-06" db="EMBL/GenBank/DDBJ databases">
        <title>Fusarium incarnatum-equiseti species complex species 28.</title>
        <authorList>
            <person name="Gardiner D.M."/>
        </authorList>
    </citation>
    <scope>NUCLEOTIDE SEQUENCE [LARGE SCALE GENOMIC DNA]</scope>
    <source>
        <strain evidence="4 5">FIESC_28</strain>
    </source>
</reference>
<feature type="compositionally biased region" description="Low complexity" evidence="3">
    <location>
        <begin position="736"/>
        <end position="749"/>
    </location>
</feature>
<dbReference type="OrthoDB" id="3647690at2759"/>
<feature type="coiled-coil region" evidence="2">
    <location>
        <begin position="1450"/>
        <end position="1586"/>
    </location>
</feature>
<feature type="compositionally biased region" description="Polar residues" evidence="3">
    <location>
        <begin position="624"/>
        <end position="642"/>
    </location>
</feature>
<evidence type="ECO:0008006" key="6">
    <source>
        <dbReference type="Google" id="ProtNLM"/>
    </source>
</evidence>
<feature type="compositionally biased region" description="Polar residues" evidence="3">
    <location>
        <begin position="756"/>
        <end position="769"/>
    </location>
</feature>
<feature type="region of interest" description="Disordered" evidence="3">
    <location>
        <begin position="146"/>
        <end position="381"/>
    </location>
</feature>
<feature type="region of interest" description="Disordered" evidence="3">
    <location>
        <begin position="1"/>
        <end position="79"/>
    </location>
</feature>
<dbReference type="RefSeq" id="XP_031014362.1">
    <property type="nucleotide sequence ID" value="XM_031161552.1"/>
</dbReference>
<feature type="compositionally biased region" description="Polar residues" evidence="3">
    <location>
        <begin position="267"/>
        <end position="278"/>
    </location>
</feature>
<feature type="compositionally biased region" description="Polar residues" evidence="3">
    <location>
        <begin position="1623"/>
        <end position="1649"/>
    </location>
</feature>
<protein>
    <recommendedName>
        <fullName evidence="6">Chromo domain-containing protein</fullName>
    </recommendedName>
</protein>
<feature type="compositionally biased region" description="Basic and acidic residues" evidence="3">
    <location>
        <begin position="146"/>
        <end position="157"/>
    </location>
</feature>
<feature type="region of interest" description="Disordered" evidence="3">
    <location>
        <begin position="394"/>
        <end position="592"/>
    </location>
</feature>